<sequence>MSILLQISPPPAALYILPSLSTVNNSMHRRVSLSLHRFISHQHRNSPKLPFSAQVFPSSLSSSVKCRRSISSDKVVCMADRSSSNSASSASSILQKNTNRLASEHSPYLLQHAHNPVNWYPWGDEAFQEARRRDVPIFLSIGYSTCHWCHVMEVESFESEEVAKLLNDSFISIKVDREERPDVDKVYMTYVQALYGGGGWPLNVFLSPDLKPLMGGTYFPPDDKYGRPGFKTVLRKVKEAWGSKRDVLVKSGSFAIEQLSEALSTKASLDKLPDGQPQESLDLCAEQLSGTYDSENGGFGSAPKFPRPVEIQLILYHSKKMKNSGKSSQANKGFQMVYHTLQSMARGGVHDHVGGGFHRYSVDEYWHVPHFEKMLYDQGQLVNVYLDTFAITRDSQYSDIARDVLDYLRRDMIGKEGEIFSAEDADSSEAEGAGRKTEGAFYVWSSGEIDDILGEHATLFKEHYYVKPTGNCDLSTMSDPHNEFKGKNVLIERSSTEALAKKQSMAIEQYLDILGMCRKKLFDVRCKRPRPHLDDKVIVSWNGLTISSFARASKILKGEPDRLKYYFPVAGSDPREYIEVAEKAASFIRKNLYNEETNRLQHSFRNGPAKAPGFLDDYAFLISGLLDLYECGGRTKWLEWAAELQNTQDELFMDKEGGGYFNTPGEDPSVLLRVKEDHDGAEPSGNSVAAINLVRLASIFSDSQSDLYIKNADLLLATFQTRLKDVPMAVPLMCCAADMLATPSRKQVVLVGHKSSTQFDSMLVAAHAAYDQNKTVIHIDPSNSDEMNFWEANNKKIAGMAKGSFSEDKVVGLLCQNFTCKPPVYDPASLQALLLKEI</sequence>
<dbReference type="PANTHER" id="PTHR42899">
    <property type="entry name" value="SPERMATOGENESIS-ASSOCIATED PROTEIN 20"/>
    <property type="match status" value="1"/>
</dbReference>
<dbReference type="InterPro" id="IPR036249">
    <property type="entry name" value="Thioredoxin-like_sf"/>
</dbReference>
<dbReference type="InterPro" id="IPR008928">
    <property type="entry name" value="6-hairpin_glycosidase_sf"/>
</dbReference>
<dbReference type="InterPro" id="IPR024705">
    <property type="entry name" value="Ssp411"/>
</dbReference>
<dbReference type="CDD" id="cd02955">
    <property type="entry name" value="SSP411"/>
    <property type="match status" value="1"/>
</dbReference>
<dbReference type="InterPro" id="IPR012341">
    <property type="entry name" value="6hp_glycosidase-like_sf"/>
</dbReference>
<keyword evidence="2" id="KW-1185">Reference proteome</keyword>
<organism evidence="2 3">
    <name type="scientific">Spinacia oleracea</name>
    <name type="common">Spinach</name>
    <dbReference type="NCBI Taxonomy" id="3562"/>
    <lineage>
        <taxon>Eukaryota</taxon>
        <taxon>Viridiplantae</taxon>
        <taxon>Streptophyta</taxon>
        <taxon>Embryophyta</taxon>
        <taxon>Tracheophyta</taxon>
        <taxon>Spermatophyta</taxon>
        <taxon>Magnoliopsida</taxon>
        <taxon>eudicotyledons</taxon>
        <taxon>Gunneridae</taxon>
        <taxon>Pentapetalae</taxon>
        <taxon>Caryophyllales</taxon>
        <taxon>Chenopodiaceae</taxon>
        <taxon>Chenopodioideae</taxon>
        <taxon>Anserineae</taxon>
        <taxon>Spinacia</taxon>
    </lineage>
</organism>
<evidence type="ECO:0000313" key="2">
    <source>
        <dbReference type="Proteomes" id="UP000813463"/>
    </source>
</evidence>
<dbReference type="SUPFAM" id="SSF48208">
    <property type="entry name" value="Six-hairpin glycosidases"/>
    <property type="match status" value="1"/>
</dbReference>
<dbReference type="Gene3D" id="1.50.10.10">
    <property type="match status" value="1"/>
</dbReference>
<dbReference type="Proteomes" id="UP000813463">
    <property type="component" value="Chromosome 6"/>
</dbReference>
<proteinExistence type="predicted"/>
<dbReference type="GeneID" id="110788837"/>
<dbReference type="KEGG" id="soe:110788837"/>
<accession>A0A9R0JWJ3</accession>
<dbReference type="InterPro" id="IPR004879">
    <property type="entry name" value="Ssp411-like_TRX"/>
</dbReference>
<dbReference type="RefSeq" id="XP_021849165.1">
    <property type="nucleotide sequence ID" value="XM_021993473.2"/>
</dbReference>
<reference evidence="3" key="2">
    <citation type="submission" date="2025-08" db="UniProtKB">
        <authorList>
            <consortium name="RefSeq"/>
        </authorList>
    </citation>
    <scope>IDENTIFICATION</scope>
    <source>
        <tissue evidence="3">Leaf</tissue>
    </source>
</reference>
<dbReference type="SUPFAM" id="SSF52833">
    <property type="entry name" value="Thioredoxin-like"/>
    <property type="match status" value="1"/>
</dbReference>
<dbReference type="GO" id="GO:0009507">
    <property type="term" value="C:chloroplast"/>
    <property type="evidence" value="ECO:0007669"/>
    <property type="project" value="TreeGrafter"/>
</dbReference>
<dbReference type="Gene3D" id="3.40.30.10">
    <property type="entry name" value="Glutaredoxin"/>
    <property type="match status" value="1"/>
</dbReference>
<evidence type="ECO:0000313" key="3">
    <source>
        <dbReference type="RefSeq" id="XP_021849165.1"/>
    </source>
</evidence>
<protein>
    <recommendedName>
        <fullName evidence="1">Spermatogenesis-associated protein 20-like TRX domain-containing protein</fullName>
    </recommendedName>
</protein>
<dbReference type="Pfam" id="PF03190">
    <property type="entry name" value="Thioredox_DsbH"/>
    <property type="match status" value="1"/>
</dbReference>
<dbReference type="OrthoDB" id="1923667at2759"/>
<reference evidence="2" key="1">
    <citation type="journal article" date="2021" name="Nat. Commun.">
        <title>Genomic analyses provide insights into spinach domestication and the genetic basis of agronomic traits.</title>
        <authorList>
            <person name="Cai X."/>
            <person name="Sun X."/>
            <person name="Xu C."/>
            <person name="Sun H."/>
            <person name="Wang X."/>
            <person name="Ge C."/>
            <person name="Zhang Z."/>
            <person name="Wang Q."/>
            <person name="Fei Z."/>
            <person name="Jiao C."/>
            <person name="Wang Q."/>
        </authorList>
    </citation>
    <scope>NUCLEOTIDE SEQUENCE [LARGE SCALE GENOMIC DNA]</scope>
    <source>
        <strain evidence="2">cv. Varoflay</strain>
    </source>
</reference>
<dbReference type="PANTHER" id="PTHR42899:SF1">
    <property type="entry name" value="SPERMATOGENESIS-ASSOCIATED PROTEIN 20"/>
    <property type="match status" value="1"/>
</dbReference>
<dbReference type="PIRSF" id="PIRSF006402">
    <property type="entry name" value="UCP006402_thioredoxin"/>
    <property type="match status" value="1"/>
</dbReference>
<feature type="domain" description="Spermatogenesis-associated protein 20-like TRX" evidence="1">
    <location>
        <begin position="98"/>
        <end position="259"/>
    </location>
</feature>
<gene>
    <name evidence="3" type="primary">LOC110788837</name>
</gene>
<name>A0A9R0JWJ3_SPIOL</name>
<dbReference type="FunFam" id="3.40.30.10:FF:000218">
    <property type="entry name" value="spermatogenesis-associated protein 20"/>
    <property type="match status" value="1"/>
</dbReference>
<evidence type="ECO:0000259" key="1">
    <source>
        <dbReference type="Pfam" id="PF03190"/>
    </source>
</evidence>
<dbReference type="AlphaFoldDB" id="A0A9R0JWJ3"/>
<dbReference type="GO" id="GO:0005975">
    <property type="term" value="P:carbohydrate metabolic process"/>
    <property type="evidence" value="ECO:0007669"/>
    <property type="project" value="InterPro"/>
</dbReference>